<evidence type="ECO:0000313" key="2">
    <source>
        <dbReference type="Proteomes" id="UP000244905"/>
    </source>
</evidence>
<sequence>MPQVIYPQTGGSKTIAGILGKVKSYTLAQHTDIIQDSILQLLDIFQSKTESASGQAAANYKKAVICLRSFIASRPPCAAPADLSLTTKFLEDWFIFMFFRGLTAKTSLHYFDLIAGLANKEITDGELTIRFRNIKARIKEIASEKWRMLVTEESFKRLVNLTKLADRQQDEAGLYTDILLFSLLNCGMDISAIAKLQYEDIHKYNPACQIIAERHISSKRKYVFPLEQSRKTPRQIEKTLSEKLSQLLGARNIMIIGNIQECIRSYWAYAALKCGVLPEMIIKALGHSPIGLPILALCSERKEAVSAEQKQLLSDSVTDLFIGNPPNWYAMRLRPGIKFDRLKERIADCKNEIVTPELFYPCQEIAKKLDRKLVFEKRPIIPDIVFFKSCVTDILPLFHKIGDLAWCYRNGDTYASIPQAAMETFQKAIGKFTPDYEIGPVGSIALRPGDRIVVVGGAFTGKEGEIIGQSLNENGVIYRIMLWGDNNNIEWRANDSRLIEKKSLL</sequence>
<dbReference type="Proteomes" id="UP000244905">
    <property type="component" value="Unassembled WGS sequence"/>
</dbReference>
<dbReference type="GO" id="GO:0006354">
    <property type="term" value="P:DNA-templated transcription elongation"/>
    <property type="evidence" value="ECO:0007669"/>
    <property type="project" value="InterPro"/>
</dbReference>
<dbReference type="EMBL" id="PUEC01000057">
    <property type="protein sequence ID" value="PWB00115.1"/>
    <property type="molecule type" value="Genomic_DNA"/>
</dbReference>
<keyword evidence="2" id="KW-1185">Reference proteome</keyword>
<dbReference type="InterPro" id="IPR036735">
    <property type="entry name" value="NGN_dom_sf"/>
</dbReference>
<dbReference type="AlphaFoldDB" id="A0A2V1ILE9"/>
<proteinExistence type="predicted"/>
<evidence type="ECO:0000313" key="1">
    <source>
        <dbReference type="EMBL" id="PWB00115.1"/>
    </source>
</evidence>
<accession>A0A2V1ILE9</accession>
<dbReference type="SUPFAM" id="SSF82679">
    <property type="entry name" value="N-utilization substance G protein NusG, N-terminal domain"/>
    <property type="match status" value="1"/>
</dbReference>
<comment type="caution">
    <text evidence="1">The sequence shown here is derived from an EMBL/GenBank/DDBJ whole genome shotgun (WGS) entry which is preliminary data.</text>
</comment>
<reference evidence="2" key="1">
    <citation type="submission" date="2018-02" db="EMBL/GenBank/DDBJ databases">
        <authorList>
            <person name="Clavel T."/>
            <person name="Strowig T."/>
        </authorList>
    </citation>
    <scope>NUCLEOTIDE SEQUENCE [LARGE SCALE GENOMIC DNA]</scope>
    <source>
        <strain evidence="2">DSM 103720</strain>
    </source>
</reference>
<name>A0A2V1ILE9_9BACT</name>
<gene>
    <name evidence="1" type="ORF">C5O23_13825</name>
</gene>
<protein>
    <submittedName>
        <fullName evidence="1">Uncharacterized protein</fullName>
    </submittedName>
</protein>
<organism evidence="1 2">
    <name type="scientific">Duncaniella muris</name>
    <dbReference type="NCBI Taxonomy" id="2094150"/>
    <lineage>
        <taxon>Bacteria</taxon>
        <taxon>Pseudomonadati</taxon>
        <taxon>Bacteroidota</taxon>
        <taxon>Bacteroidia</taxon>
        <taxon>Bacteroidales</taxon>
        <taxon>Muribaculaceae</taxon>
        <taxon>Duncaniella</taxon>
    </lineage>
</organism>